<sequence>MCNISRFQTAHQTGEHQNGTFEKINVVFRHGGCVKSHWLIMQR</sequence>
<gene>
    <name evidence="1" type="ordered locus">KPK_1170</name>
</gene>
<dbReference type="AlphaFoldDB" id="B5XVI5"/>
<reference evidence="1 2" key="1">
    <citation type="journal article" date="2008" name="PLoS Genet.">
        <title>Complete genome sequence of the N2-fixing broad host range endophyte Klebsiella pneumoniae 342 and virulence predictions verified in mice.</title>
        <authorList>
            <person name="Fouts D.E."/>
            <person name="Tyler H.L."/>
            <person name="DeBoy R.T."/>
            <person name="Daugherty S."/>
            <person name="Ren Q."/>
            <person name="Badger J.H."/>
            <person name="Durkin A.S."/>
            <person name="Huot H."/>
            <person name="Shrivastava S."/>
            <person name="Kothari S."/>
            <person name="Dodson R.J."/>
            <person name="Mohamoud Y."/>
            <person name="Khouri H."/>
            <person name="Roesch L.F."/>
            <person name="Krogfelt K.A."/>
            <person name="Struve C."/>
            <person name="Triplett E.W."/>
            <person name="Methe B.A."/>
        </authorList>
    </citation>
    <scope>NUCLEOTIDE SEQUENCE [LARGE SCALE GENOMIC DNA]</scope>
    <source>
        <strain evidence="1 2">342</strain>
    </source>
</reference>
<dbReference type="HOGENOM" id="CLU_3234861_0_0_6"/>
<organism evidence="1 2">
    <name type="scientific">Klebsiella variicola (strain 342)</name>
    <name type="common">Klebsiella pneumoniae</name>
    <dbReference type="NCBI Taxonomy" id="507522"/>
    <lineage>
        <taxon>Bacteria</taxon>
        <taxon>Pseudomonadati</taxon>
        <taxon>Pseudomonadota</taxon>
        <taxon>Gammaproteobacteria</taxon>
        <taxon>Enterobacterales</taxon>
        <taxon>Enterobacteriaceae</taxon>
        <taxon>Klebsiella/Raoultella group</taxon>
        <taxon>Klebsiella</taxon>
        <taxon>Klebsiella pneumoniae complex</taxon>
    </lineage>
</organism>
<evidence type="ECO:0000313" key="1">
    <source>
        <dbReference type="EMBL" id="ACI09326.1"/>
    </source>
</evidence>
<evidence type="ECO:0000313" key="2">
    <source>
        <dbReference type="Proteomes" id="UP000001734"/>
    </source>
</evidence>
<dbReference type="EMBL" id="CP000964">
    <property type="protein sequence ID" value="ACI09326.1"/>
    <property type="molecule type" value="Genomic_DNA"/>
</dbReference>
<protein>
    <submittedName>
        <fullName evidence="1">Uncharacterized protein</fullName>
    </submittedName>
</protein>
<proteinExistence type="predicted"/>
<dbReference type="KEGG" id="kpe:KPK_1170"/>
<name>B5XVI5_KLEV3</name>
<accession>B5XVI5</accession>
<dbReference type="BioCyc" id="KPNE507522:GI0B-1170-MONOMER"/>
<dbReference type="Proteomes" id="UP000001734">
    <property type="component" value="Chromosome"/>
</dbReference>